<gene>
    <name evidence="5" type="ORF">V7S43_014934</name>
</gene>
<evidence type="ECO:0000313" key="6">
    <source>
        <dbReference type="Proteomes" id="UP001632037"/>
    </source>
</evidence>
<keyword evidence="6" id="KW-1185">Reference proteome</keyword>
<keyword evidence="2 3" id="KW-0040">ANK repeat</keyword>
<feature type="region of interest" description="Disordered" evidence="4">
    <location>
        <begin position="856"/>
        <end position="880"/>
    </location>
</feature>
<dbReference type="SMART" id="SM00248">
    <property type="entry name" value="ANK"/>
    <property type="match status" value="8"/>
</dbReference>
<dbReference type="PROSITE" id="PS50088">
    <property type="entry name" value="ANK_REPEAT"/>
    <property type="match status" value="4"/>
</dbReference>
<dbReference type="PANTHER" id="PTHR24198:SF165">
    <property type="entry name" value="ANKYRIN REPEAT-CONTAINING PROTEIN-RELATED"/>
    <property type="match status" value="1"/>
</dbReference>
<proteinExistence type="predicted"/>
<feature type="region of interest" description="Disordered" evidence="4">
    <location>
        <begin position="1243"/>
        <end position="1315"/>
    </location>
</feature>
<dbReference type="Gene3D" id="1.25.40.20">
    <property type="entry name" value="Ankyrin repeat-containing domain"/>
    <property type="match status" value="2"/>
</dbReference>
<dbReference type="InterPro" id="IPR036770">
    <property type="entry name" value="Ankyrin_rpt-contain_sf"/>
</dbReference>
<dbReference type="EMBL" id="JBIMZQ010000043">
    <property type="protein sequence ID" value="KAL3660009.1"/>
    <property type="molecule type" value="Genomic_DNA"/>
</dbReference>
<evidence type="ECO:0000256" key="3">
    <source>
        <dbReference type="PROSITE-ProRule" id="PRU00023"/>
    </source>
</evidence>
<evidence type="ECO:0000256" key="2">
    <source>
        <dbReference type="ARBA" id="ARBA00023043"/>
    </source>
</evidence>
<dbReference type="Proteomes" id="UP001632037">
    <property type="component" value="Unassembled WGS sequence"/>
</dbReference>
<evidence type="ECO:0000256" key="4">
    <source>
        <dbReference type="SAM" id="MobiDB-lite"/>
    </source>
</evidence>
<dbReference type="PANTHER" id="PTHR24198">
    <property type="entry name" value="ANKYRIN REPEAT AND PROTEIN KINASE DOMAIN-CONTAINING PROTEIN"/>
    <property type="match status" value="1"/>
</dbReference>
<feature type="repeat" description="ANK" evidence="3">
    <location>
        <begin position="955"/>
        <end position="987"/>
    </location>
</feature>
<evidence type="ECO:0000313" key="5">
    <source>
        <dbReference type="EMBL" id="KAL3660009.1"/>
    </source>
</evidence>
<evidence type="ECO:0000256" key="1">
    <source>
        <dbReference type="ARBA" id="ARBA00022737"/>
    </source>
</evidence>
<comment type="caution">
    <text evidence="5">The sequence shown here is derived from an EMBL/GenBank/DDBJ whole genome shotgun (WGS) entry which is preliminary data.</text>
</comment>
<keyword evidence="1" id="KW-0677">Repeat</keyword>
<dbReference type="PROSITE" id="PS50096">
    <property type="entry name" value="IQ"/>
    <property type="match status" value="1"/>
</dbReference>
<dbReference type="SUPFAM" id="SSF48403">
    <property type="entry name" value="Ankyrin repeat"/>
    <property type="match status" value="1"/>
</dbReference>
<dbReference type="InterPro" id="IPR002110">
    <property type="entry name" value="Ankyrin_rpt"/>
</dbReference>
<feature type="compositionally biased region" description="Basic and acidic residues" evidence="4">
    <location>
        <begin position="1255"/>
        <end position="1271"/>
    </location>
</feature>
<feature type="region of interest" description="Disordered" evidence="4">
    <location>
        <begin position="309"/>
        <end position="346"/>
    </location>
</feature>
<dbReference type="Pfam" id="PF12796">
    <property type="entry name" value="Ank_2"/>
    <property type="match status" value="2"/>
</dbReference>
<name>A0ABD3F3E1_9STRA</name>
<feature type="repeat" description="ANK" evidence="3">
    <location>
        <begin position="1153"/>
        <end position="1185"/>
    </location>
</feature>
<feature type="repeat" description="ANK" evidence="3">
    <location>
        <begin position="1119"/>
        <end position="1152"/>
    </location>
</feature>
<sequence length="1315" mass="154823">MVRKIQRVWRCWTKAECERRQQQQLASNEQIQSVRVRANVRKIQGAWRRRSKRIQDRRSVLRLVFSHTLRIQRWWRKWQKKQRVKATRNRIMQNACAQVIQRMWRRWHRWQRAKRERRRLRIQRDACARRLQKLWRQWRDWKRRREASAVRIQRRWEKWQKKRLREKRAVERIQRLWSRWRKKSLEKIEREHEEERQVALKIQQNWTGKLFRRNKGQAERKRALEEQWNNAVLIQRAWKKWHLTLLENERQSLLEQEEERRNKAALMIQHQWRKFEQLEAAGHLLQQHACVSKIQELWQTHRASIRRLGNEERVQENTGEISQREEEQSQQKEREEQRVRETQNESSVKIQRNWGICQHRRKMERQRVQHEQHMAALKIQTLWLKWHHEQREELERERIRQEQDESSFKIERSWGMSQQRRRVSQERLRHRQNFSALMIQKHWRRWWHLRLEQRTNSKVKAPGNPITTIPEEKERAEKLEVITRRSYGRCVARTVKKYLQSQREHSAATKIEAIWKGKLYRMQYLQGLEMKHTEEAREYRLLISVLATKVQVCWRQQHVGIRKAKRAVVKSEELLLIQEAKALEKKLLAAKRQLAAKRIQRALASRRSLIATKGVSHREVVQTEPLDIITLGKVDEEKHVDPPQNEESVRNSQEEIRATVEMTVEDWGHRQLPHILSRSVNQILFCHEAASVLQNCIRSYLRRRQMCFYFQRSFATTTSESMGMEHFNLYFKRARAWLDYDKSKSTHTNQDVRLLRLRLDAQMTRKLLQVFEPSEEYTELESHQVLQEIAADVFPILQSPACVEDNENSMPELRYHDVEEMELPLSVKLLREMEKHRAYLQRQVLLEVDTRAEKPSVPLSASLPSSPIGKSAPSSPSHRAKKEMTIFTAVETASVEDAAFLQQRGFDLGALEVKTQRNALHMLSFSKETYRSRAEMLEFLLSCGANLNVNSVDCNGDTPLMLYASLGHLEFMKKLLQHGADPQLTNSRGQNVLHRACEGDQVEICGFLQQLMMKDSIAEIVLPVETISSFVPAALSLHTLDRGGRYPLHYLAEKGFIECAKQLVVSTETNFEWNRSLQAQGDSEGRTALHLAVLTHDVAMTAYLLTPGGGSDVNAFDDLHRSPLHYAVESPAAHPIISRLVQYGANLNVADERGDTPLHWTAFSGRAAVMQNLLALGADPTLRNSDWENPAQIAAAYGQLDCMRLLVQAQRRFGASQTDQQQPVLNRPASEKTALQRLEEAVDHLHQKQASAHSIRGDKDIDLNPKEHEAAAAEQSHGGYWEELHQDVQLVEESGQFSSEDEEDLLFGSDGDPSF</sequence>
<organism evidence="5 6">
    <name type="scientific">Phytophthora oleae</name>
    <dbReference type="NCBI Taxonomy" id="2107226"/>
    <lineage>
        <taxon>Eukaryota</taxon>
        <taxon>Sar</taxon>
        <taxon>Stramenopiles</taxon>
        <taxon>Oomycota</taxon>
        <taxon>Peronosporomycetes</taxon>
        <taxon>Peronosporales</taxon>
        <taxon>Peronosporaceae</taxon>
        <taxon>Phytophthora</taxon>
    </lineage>
</organism>
<dbReference type="PROSITE" id="PS50297">
    <property type="entry name" value="ANK_REP_REGION"/>
    <property type="match status" value="4"/>
</dbReference>
<feature type="compositionally biased region" description="Low complexity" evidence="4">
    <location>
        <begin position="856"/>
        <end position="867"/>
    </location>
</feature>
<feature type="compositionally biased region" description="Basic and acidic residues" evidence="4">
    <location>
        <begin position="322"/>
        <end position="343"/>
    </location>
</feature>
<reference evidence="5 6" key="1">
    <citation type="submission" date="2024-09" db="EMBL/GenBank/DDBJ databases">
        <title>Genome sequencing and assembly of Phytophthora oleae, isolate VK10A, causative agent of rot of olive drupes.</title>
        <authorList>
            <person name="Conti Taguali S."/>
            <person name="Riolo M."/>
            <person name="La Spada F."/>
            <person name="Cacciola S.O."/>
            <person name="Dionisio G."/>
        </authorList>
    </citation>
    <scope>NUCLEOTIDE SEQUENCE [LARGE SCALE GENOMIC DNA]</scope>
    <source>
        <strain evidence="5 6">VK10A</strain>
    </source>
</reference>
<accession>A0ABD3F3E1</accession>
<protein>
    <submittedName>
        <fullName evidence="5">Uncharacterized protein</fullName>
    </submittedName>
</protein>
<feature type="repeat" description="ANK" evidence="3">
    <location>
        <begin position="1084"/>
        <end position="1116"/>
    </location>
</feature>